<comment type="caution">
    <text evidence="1">The sequence shown here is derived from an EMBL/GenBank/DDBJ whole genome shotgun (WGS) entry which is preliminary data.</text>
</comment>
<organism evidence="1 2">
    <name type="scientific">Cichorium intybus</name>
    <name type="common">Chicory</name>
    <dbReference type="NCBI Taxonomy" id="13427"/>
    <lineage>
        <taxon>Eukaryota</taxon>
        <taxon>Viridiplantae</taxon>
        <taxon>Streptophyta</taxon>
        <taxon>Embryophyta</taxon>
        <taxon>Tracheophyta</taxon>
        <taxon>Spermatophyta</taxon>
        <taxon>Magnoliopsida</taxon>
        <taxon>eudicotyledons</taxon>
        <taxon>Gunneridae</taxon>
        <taxon>Pentapetalae</taxon>
        <taxon>asterids</taxon>
        <taxon>campanulids</taxon>
        <taxon>Asterales</taxon>
        <taxon>Asteraceae</taxon>
        <taxon>Cichorioideae</taxon>
        <taxon>Cichorieae</taxon>
        <taxon>Cichoriinae</taxon>
        <taxon>Cichorium</taxon>
    </lineage>
</organism>
<gene>
    <name evidence="1" type="ORF">L2E82_40277</name>
</gene>
<protein>
    <submittedName>
        <fullName evidence="1">Uncharacterized protein</fullName>
    </submittedName>
</protein>
<dbReference type="Proteomes" id="UP001055811">
    <property type="component" value="Linkage Group LG07"/>
</dbReference>
<reference evidence="1 2" key="2">
    <citation type="journal article" date="2022" name="Mol. Ecol. Resour.">
        <title>The genomes of chicory, endive, great burdock and yacon provide insights into Asteraceae paleo-polyploidization history and plant inulin production.</title>
        <authorList>
            <person name="Fan W."/>
            <person name="Wang S."/>
            <person name="Wang H."/>
            <person name="Wang A."/>
            <person name="Jiang F."/>
            <person name="Liu H."/>
            <person name="Zhao H."/>
            <person name="Xu D."/>
            <person name="Zhang Y."/>
        </authorList>
    </citation>
    <scope>NUCLEOTIDE SEQUENCE [LARGE SCALE GENOMIC DNA]</scope>
    <source>
        <strain evidence="2">cv. Punajuju</strain>
        <tissue evidence="1">Leaves</tissue>
    </source>
</reference>
<evidence type="ECO:0000313" key="1">
    <source>
        <dbReference type="EMBL" id="KAI3710494.1"/>
    </source>
</evidence>
<proteinExistence type="predicted"/>
<dbReference type="EMBL" id="CM042015">
    <property type="protein sequence ID" value="KAI3710494.1"/>
    <property type="molecule type" value="Genomic_DNA"/>
</dbReference>
<name>A0ACB9AKD0_CICIN</name>
<evidence type="ECO:0000313" key="2">
    <source>
        <dbReference type="Proteomes" id="UP001055811"/>
    </source>
</evidence>
<keyword evidence="2" id="KW-1185">Reference proteome</keyword>
<accession>A0ACB9AKD0</accession>
<reference evidence="2" key="1">
    <citation type="journal article" date="2022" name="Mol. Ecol. Resour.">
        <title>The genomes of chicory, endive, great burdock and yacon provide insights into Asteraceae palaeo-polyploidization history and plant inulin production.</title>
        <authorList>
            <person name="Fan W."/>
            <person name="Wang S."/>
            <person name="Wang H."/>
            <person name="Wang A."/>
            <person name="Jiang F."/>
            <person name="Liu H."/>
            <person name="Zhao H."/>
            <person name="Xu D."/>
            <person name="Zhang Y."/>
        </authorList>
    </citation>
    <scope>NUCLEOTIDE SEQUENCE [LARGE SCALE GENOMIC DNA]</scope>
    <source>
        <strain evidence="2">cv. Punajuju</strain>
    </source>
</reference>
<sequence length="247" mass="28365">MFTPTCHSLLLRVFPIKTLHNSVIGVGKPVRFLEGLWKQLVYILLLFAVCLSSYSSSSVSSFPGNLIPNQEMDMSHWRARLQPDSRERMVNRIMDAMRIPNQVYGYEGLQELKKMVMSIEEKVFIAATSQSDYMRKICFNILTIETRSQNSMPDAKCVNPSDPEDSRSRVKKISVIRNLCLVELLQKGKPVINCKHKALFIIIVHSTFINIVATLNNEQDWRHGMRVKLLKCKGKNTQRKKGHDSKK</sequence>